<evidence type="ECO:0000256" key="4">
    <source>
        <dbReference type="PROSITE-ProRule" id="PRU00335"/>
    </source>
</evidence>
<sequence>MDTAQQQGNGRGVGQRAGLTRDAVVRAAREILDTDGYPALSMRSLARALGVRPNTLYSHVSDKLELVDALLDDRLGAVVISRSRDPQRRVRDMMRSTYDVLVGTPGLVPLYLTRQGASGENAQRLGRALRADLGELGLPEAQRQPALSTLVVHTIGFAAYATADPARDDARPARPAAEARAEFHRSLDWLLDGMLSRDGARAASGAPDAGSEDPARGRG</sequence>
<evidence type="ECO:0000256" key="1">
    <source>
        <dbReference type="ARBA" id="ARBA00023015"/>
    </source>
</evidence>
<dbReference type="GO" id="GO:0003700">
    <property type="term" value="F:DNA-binding transcription factor activity"/>
    <property type="evidence" value="ECO:0007669"/>
    <property type="project" value="TreeGrafter"/>
</dbReference>
<dbReference type="InterPro" id="IPR001647">
    <property type="entry name" value="HTH_TetR"/>
</dbReference>
<evidence type="ECO:0000259" key="6">
    <source>
        <dbReference type="PROSITE" id="PS50977"/>
    </source>
</evidence>
<dbReference type="SUPFAM" id="SSF48498">
    <property type="entry name" value="Tetracyclin repressor-like, C-terminal domain"/>
    <property type="match status" value="1"/>
</dbReference>
<keyword evidence="1" id="KW-0805">Transcription regulation</keyword>
<keyword evidence="3" id="KW-0804">Transcription</keyword>
<dbReference type="InterPro" id="IPR050109">
    <property type="entry name" value="HTH-type_TetR-like_transc_reg"/>
</dbReference>
<protein>
    <submittedName>
        <fullName evidence="7">TetR/AcrR family transcriptional regulator</fullName>
    </submittedName>
</protein>
<dbReference type="GO" id="GO:0000976">
    <property type="term" value="F:transcription cis-regulatory region binding"/>
    <property type="evidence" value="ECO:0007669"/>
    <property type="project" value="TreeGrafter"/>
</dbReference>
<dbReference type="PANTHER" id="PTHR30055">
    <property type="entry name" value="HTH-TYPE TRANSCRIPTIONAL REGULATOR RUTR"/>
    <property type="match status" value="1"/>
</dbReference>
<keyword evidence="8" id="KW-1185">Reference proteome</keyword>
<evidence type="ECO:0000256" key="5">
    <source>
        <dbReference type="SAM" id="MobiDB-lite"/>
    </source>
</evidence>
<proteinExistence type="predicted"/>
<feature type="region of interest" description="Disordered" evidence="5">
    <location>
        <begin position="200"/>
        <end position="219"/>
    </location>
</feature>
<evidence type="ECO:0000313" key="7">
    <source>
        <dbReference type="EMBL" id="NNG36818.1"/>
    </source>
</evidence>
<reference evidence="7 8" key="1">
    <citation type="submission" date="2020-05" db="EMBL/GenBank/DDBJ databases">
        <title>Nakamurella sp. DB0629 isolated from air conditioner.</title>
        <authorList>
            <person name="Kim D.H."/>
            <person name="Kim D.-U."/>
        </authorList>
    </citation>
    <scope>NUCLEOTIDE SEQUENCE [LARGE SCALE GENOMIC DNA]</scope>
    <source>
        <strain evidence="7 8">DB0629</strain>
    </source>
</reference>
<dbReference type="EMBL" id="JABEND010000008">
    <property type="protein sequence ID" value="NNG36818.1"/>
    <property type="molecule type" value="Genomic_DNA"/>
</dbReference>
<feature type="DNA-binding region" description="H-T-H motif" evidence="4">
    <location>
        <begin position="41"/>
        <end position="60"/>
    </location>
</feature>
<dbReference type="InterPro" id="IPR009057">
    <property type="entry name" value="Homeodomain-like_sf"/>
</dbReference>
<comment type="caution">
    <text evidence="7">The sequence shown here is derived from an EMBL/GenBank/DDBJ whole genome shotgun (WGS) entry which is preliminary data.</text>
</comment>
<accession>A0A849ACE2</accession>
<dbReference type="Gene3D" id="1.10.357.10">
    <property type="entry name" value="Tetracycline Repressor, domain 2"/>
    <property type="match status" value="1"/>
</dbReference>
<evidence type="ECO:0000256" key="3">
    <source>
        <dbReference type="ARBA" id="ARBA00023163"/>
    </source>
</evidence>
<gene>
    <name evidence="7" type="ORF">HKD39_14065</name>
</gene>
<dbReference type="RefSeq" id="WP_171200509.1">
    <property type="nucleotide sequence ID" value="NZ_JABEND010000008.1"/>
</dbReference>
<dbReference type="InterPro" id="IPR036271">
    <property type="entry name" value="Tet_transcr_reg_TetR-rel_C_sf"/>
</dbReference>
<dbReference type="PRINTS" id="PR00455">
    <property type="entry name" value="HTHTETR"/>
</dbReference>
<evidence type="ECO:0000256" key="2">
    <source>
        <dbReference type="ARBA" id="ARBA00023125"/>
    </source>
</evidence>
<evidence type="ECO:0000313" key="8">
    <source>
        <dbReference type="Proteomes" id="UP000562984"/>
    </source>
</evidence>
<dbReference type="Pfam" id="PF00440">
    <property type="entry name" value="TetR_N"/>
    <property type="match status" value="1"/>
</dbReference>
<feature type="domain" description="HTH tetR-type" evidence="6">
    <location>
        <begin position="18"/>
        <end position="78"/>
    </location>
</feature>
<dbReference type="PROSITE" id="PS50977">
    <property type="entry name" value="HTH_TETR_2"/>
    <property type="match status" value="1"/>
</dbReference>
<dbReference type="Proteomes" id="UP000562984">
    <property type="component" value="Unassembled WGS sequence"/>
</dbReference>
<dbReference type="AlphaFoldDB" id="A0A849ACE2"/>
<name>A0A849ACE2_9ACTN</name>
<keyword evidence="2 4" id="KW-0238">DNA-binding</keyword>
<organism evidence="7 8">
    <name type="scientific">Nakamurella aerolata</name>
    <dbReference type="NCBI Taxonomy" id="1656892"/>
    <lineage>
        <taxon>Bacteria</taxon>
        <taxon>Bacillati</taxon>
        <taxon>Actinomycetota</taxon>
        <taxon>Actinomycetes</taxon>
        <taxon>Nakamurellales</taxon>
        <taxon>Nakamurellaceae</taxon>
        <taxon>Nakamurella</taxon>
    </lineage>
</organism>
<dbReference type="PANTHER" id="PTHR30055:SF234">
    <property type="entry name" value="HTH-TYPE TRANSCRIPTIONAL REGULATOR BETI"/>
    <property type="match status" value="1"/>
</dbReference>
<dbReference type="SUPFAM" id="SSF46689">
    <property type="entry name" value="Homeodomain-like"/>
    <property type="match status" value="1"/>
</dbReference>